<evidence type="ECO:0000313" key="2">
    <source>
        <dbReference type="Proteomes" id="UP000807353"/>
    </source>
</evidence>
<dbReference type="Proteomes" id="UP000807353">
    <property type="component" value="Unassembled WGS sequence"/>
</dbReference>
<keyword evidence="2" id="KW-1185">Reference proteome</keyword>
<dbReference type="AlphaFoldDB" id="A0A9P6CK25"/>
<gene>
    <name evidence="1" type="ORF">BDZ94DRAFT_1255563</name>
</gene>
<name>A0A9P6CK25_9AGAR</name>
<sequence>MGQYWTIINIDKRQTLGHEGKLGEWFFGSPNTLVDYLAVPPLTTVAPTHSVFVPSITGSWAGDRLICVGDSGDDVPKGIFNDDETREFARMTQRETLGDIDPDGEDDEYEQYDLDYIDLYEVAGEYFEENRMIRFERDGFANDKVYILRNLTKREYVRHDAIMIYRDEFEGPYLINSVRGDRPGLGEVLLSRICWSSSTSASMMYDYEGIGITRGAWSGDRFDIQMIDIIEDSANWKDVSKEVVEKLFEIWTAQWEGESWKTNGREEDSESEE</sequence>
<dbReference type="EMBL" id="MU150251">
    <property type="protein sequence ID" value="KAF9464920.1"/>
    <property type="molecule type" value="Genomic_DNA"/>
</dbReference>
<reference evidence="1" key="1">
    <citation type="submission" date="2020-11" db="EMBL/GenBank/DDBJ databases">
        <authorList>
            <consortium name="DOE Joint Genome Institute"/>
            <person name="Ahrendt S."/>
            <person name="Riley R."/>
            <person name="Andreopoulos W."/>
            <person name="Labutti K."/>
            <person name="Pangilinan J."/>
            <person name="Ruiz-Duenas F.J."/>
            <person name="Barrasa J.M."/>
            <person name="Sanchez-Garcia M."/>
            <person name="Camarero S."/>
            <person name="Miyauchi S."/>
            <person name="Serrano A."/>
            <person name="Linde D."/>
            <person name="Babiker R."/>
            <person name="Drula E."/>
            <person name="Ayuso-Fernandez I."/>
            <person name="Pacheco R."/>
            <person name="Padilla G."/>
            <person name="Ferreira P."/>
            <person name="Barriuso J."/>
            <person name="Kellner H."/>
            <person name="Castanera R."/>
            <person name="Alfaro M."/>
            <person name="Ramirez L."/>
            <person name="Pisabarro A.G."/>
            <person name="Kuo A."/>
            <person name="Tritt A."/>
            <person name="Lipzen A."/>
            <person name="He G."/>
            <person name="Yan M."/>
            <person name="Ng V."/>
            <person name="Cullen D."/>
            <person name="Martin F."/>
            <person name="Rosso M.-N."/>
            <person name="Henrissat B."/>
            <person name="Hibbett D."/>
            <person name="Martinez A.T."/>
            <person name="Grigoriev I.V."/>
        </authorList>
    </citation>
    <scope>NUCLEOTIDE SEQUENCE</scope>
    <source>
        <strain evidence="1">CBS 247.69</strain>
    </source>
</reference>
<accession>A0A9P6CK25</accession>
<organism evidence="1 2">
    <name type="scientific">Collybia nuda</name>
    <dbReference type="NCBI Taxonomy" id="64659"/>
    <lineage>
        <taxon>Eukaryota</taxon>
        <taxon>Fungi</taxon>
        <taxon>Dikarya</taxon>
        <taxon>Basidiomycota</taxon>
        <taxon>Agaricomycotina</taxon>
        <taxon>Agaricomycetes</taxon>
        <taxon>Agaricomycetidae</taxon>
        <taxon>Agaricales</taxon>
        <taxon>Tricholomatineae</taxon>
        <taxon>Clitocybaceae</taxon>
        <taxon>Collybia</taxon>
    </lineage>
</organism>
<evidence type="ECO:0000313" key="1">
    <source>
        <dbReference type="EMBL" id="KAF9464920.1"/>
    </source>
</evidence>
<dbReference type="OrthoDB" id="2588098at2759"/>
<proteinExistence type="predicted"/>
<comment type="caution">
    <text evidence="1">The sequence shown here is derived from an EMBL/GenBank/DDBJ whole genome shotgun (WGS) entry which is preliminary data.</text>
</comment>
<protein>
    <submittedName>
        <fullName evidence="1">Uncharacterized protein</fullName>
    </submittedName>
</protein>